<dbReference type="CDD" id="cd00093">
    <property type="entry name" value="HTH_XRE"/>
    <property type="match status" value="1"/>
</dbReference>
<evidence type="ECO:0008006" key="3">
    <source>
        <dbReference type="Google" id="ProtNLM"/>
    </source>
</evidence>
<name>A0A096CR52_9FIRM</name>
<accession>A0A096CR52</accession>
<dbReference type="RefSeq" id="WP_038151846.1">
    <property type="nucleotide sequence ID" value="NZ_JRNT01000007.1"/>
</dbReference>
<dbReference type="Proteomes" id="UP000029628">
    <property type="component" value="Unassembled WGS sequence"/>
</dbReference>
<gene>
    <name evidence="1" type="ORF">HMPREF0872_03530</name>
</gene>
<dbReference type="EMBL" id="JRNT01000007">
    <property type="protein sequence ID" value="KGF47779.1"/>
    <property type="molecule type" value="Genomic_DNA"/>
</dbReference>
<keyword evidence="2" id="KW-1185">Reference proteome</keyword>
<evidence type="ECO:0000313" key="2">
    <source>
        <dbReference type="Proteomes" id="UP000029628"/>
    </source>
</evidence>
<sequence length="65" mass="7409">MYPNVNAELGRLGWSRKDLSIKTGIRYMTLVDKLNGKYPLLLNEAIKIKAALGICESLDYLFFTK</sequence>
<evidence type="ECO:0000313" key="1">
    <source>
        <dbReference type="EMBL" id="KGF47779.1"/>
    </source>
</evidence>
<protein>
    <recommendedName>
        <fullName evidence="3">DNA-binding protein</fullName>
    </recommendedName>
</protein>
<comment type="caution">
    <text evidence="1">The sequence shown here is derived from an EMBL/GenBank/DDBJ whole genome shotgun (WGS) entry which is preliminary data.</text>
</comment>
<dbReference type="AlphaFoldDB" id="A0A096CR52"/>
<dbReference type="InterPro" id="IPR001387">
    <property type="entry name" value="Cro/C1-type_HTH"/>
</dbReference>
<reference evidence="1 2" key="1">
    <citation type="submission" date="2014-07" db="EMBL/GenBank/DDBJ databases">
        <authorList>
            <person name="McCorrison J."/>
            <person name="Sanka R."/>
            <person name="Torralba M."/>
            <person name="Gillis M."/>
            <person name="Haft D.H."/>
            <person name="Methe B."/>
            <person name="Sutton G."/>
            <person name="Nelson K.E."/>
        </authorList>
    </citation>
    <scope>NUCLEOTIDE SEQUENCE [LARGE SCALE GENOMIC DNA]</scope>
    <source>
        <strain evidence="1 2">DNF00314</strain>
    </source>
</reference>
<organism evidence="1 2">
    <name type="scientific">Veillonella montpellierensis DNF00314</name>
    <dbReference type="NCBI Taxonomy" id="1401067"/>
    <lineage>
        <taxon>Bacteria</taxon>
        <taxon>Bacillati</taxon>
        <taxon>Bacillota</taxon>
        <taxon>Negativicutes</taxon>
        <taxon>Veillonellales</taxon>
        <taxon>Veillonellaceae</taxon>
        <taxon>Veillonella</taxon>
    </lineage>
</organism>
<proteinExistence type="predicted"/>